<evidence type="ECO:0000259" key="8">
    <source>
        <dbReference type="Pfam" id="PF00924"/>
    </source>
</evidence>
<keyword evidence="4 7" id="KW-0812">Transmembrane</keyword>
<proteinExistence type="inferred from homology"/>
<protein>
    <submittedName>
        <fullName evidence="10">Mechanosensitive ion channel protein</fullName>
    </submittedName>
</protein>
<evidence type="ECO:0000256" key="5">
    <source>
        <dbReference type="ARBA" id="ARBA00022989"/>
    </source>
</evidence>
<dbReference type="OrthoDB" id="9809206at2"/>
<evidence type="ECO:0000256" key="4">
    <source>
        <dbReference type="ARBA" id="ARBA00022692"/>
    </source>
</evidence>
<dbReference type="Pfam" id="PF00924">
    <property type="entry name" value="MS_channel_2nd"/>
    <property type="match status" value="1"/>
</dbReference>
<dbReference type="Proteomes" id="UP000220133">
    <property type="component" value="Chromosome"/>
</dbReference>
<comment type="subcellular location">
    <subcellularLocation>
        <location evidence="1">Cell membrane</location>
        <topology evidence="1">Multi-pass membrane protein</topology>
    </subcellularLocation>
</comment>
<dbReference type="AlphaFoldDB" id="A0A291R033"/>
<dbReference type="Gene3D" id="2.30.30.60">
    <property type="match status" value="1"/>
</dbReference>
<feature type="transmembrane region" description="Helical" evidence="7">
    <location>
        <begin position="20"/>
        <end position="38"/>
    </location>
</feature>
<dbReference type="InterPro" id="IPR006685">
    <property type="entry name" value="MscS_channel_2nd"/>
</dbReference>
<dbReference type="Pfam" id="PF21082">
    <property type="entry name" value="MS_channel_3rd"/>
    <property type="match status" value="1"/>
</dbReference>
<dbReference type="Gene3D" id="3.30.70.100">
    <property type="match status" value="1"/>
</dbReference>
<feature type="domain" description="Mechanosensitive ion channel MscS C-terminal" evidence="9">
    <location>
        <begin position="180"/>
        <end position="260"/>
    </location>
</feature>
<dbReference type="Pfam" id="PF05552">
    <property type="entry name" value="MS_channel_1st_1"/>
    <property type="match status" value="1"/>
</dbReference>
<keyword evidence="6 7" id="KW-0472">Membrane</keyword>
<dbReference type="RefSeq" id="WP_098195888.1">
    <property type="nucleotide sequence ID" value="NZ_CP023777.1"/>
</dbReference>
<dbReference type="InterPro" id="IPR010920">
    <property type="entry name" value="LSM_dom_sf"/>
</dbReference>
<feature type="domain" description="Mechanosensitive ion channel MscS" evidence="8">
    <location>
        <begin position="107"/>
        <end position="173"/>
    </location>
</feature>
<dbReference type="GO" id="GO:0005886">
    <property type="term" value="C:plasma membrane"/>
    <property type="evidence" value="ECO:0007669"/>
    <property type="project" value="UniProtKB-SubCell"/>
</dbReference>
<dbReference type="GO" id="GO:0008381">
    <property type="term" value="F:mechanosensitive monoatomic ion channel activity"/>
    <property type="evidence" value="ECO:0007669"/>
    <property type="project" value="InterPro"/>
</dbReference>
<dbReference type="Gene3D" id="1.10.287.1260">
    <property type="match status" value="1"/>
</dbReference>
<dbReference type="EMBL" id="CP023777">
    <property type="protein sequence ID" value="ATL49521.1"/>
    <property type="molecule type" value="Genomic_DNA"/>
</dbReference>
<organism evidence="10 11">
    <name type="scientific">Chitinophaga caeni</name>
    <dbReference type="NCBI Taxonomy" id="2029983"/>
    <lineage>
        <taxon>Bacteria</taxon>
        <taxon>Pseudomonadati</taxon>
        <taxon>Bacteroidota</taxon>
        <taxon>Chitinophagia</taxon>
        <taxon>Chitinophagales</taxon>
        <taxon>Chitinophagaceae</taxon>
        <taxon>Chitinophaga</taxon>
    </lineage>
</organism>
<dbReference type="InterPro" id="IPR011014">
    <property type="entry name" value="MscS_channel_TM-2"/>
</dbReference>
<evidence type="ECO:0000259" key="9">
    <source>
        <dbReference type="Pfam" id="PF21082"/>
    </source>
</evidence>
<feature type="transmembrane region" description="Helical" evidence="7">
    <location>
        <begin position="90"/>
        <end position="118"/>
    </location>
</feature>
<evidence type="ECO:0000256" key="3">
    <source>
        <dbReference type="ARBA" id="ARBA00022475"/>
    </source>
</evidence>
<reference evidence="10 11" key="1">
    <citation type="submission" date="2017-10" db="EMBL/GenBank/DDBJ databases">
        <title>Paenichitinophaga pekingensis gen. nov., sp. nov., isolated from activated sludge.</title>
        <authorList>
            <person name="Jin D."/>
            <person name="Kong X."/>
            <person name="Deng Y."/>
            <person name="Bai Z."/>
        </authorList>
    </citation>
    <scope>NUCLEOTIDE SEQUENCE [LARGE SCALE GENOMIC DNA]</scope>
    <source>
        <strain evidence="10 11">13</strain>
    </source>
</reference>
<dbReference type="InterPro" id="IPR045275">
    <property type="entry name" value="MscS_archaea/bacteria_type"/>
</dbReference>
<keyword evidence="5 7" id="KW-1133">Transmembrane helix</keyword>
<dbReference type="SUPFAM" id="SSF50182">
    <property type="entry name" value="Sm-like ribonucleoproteins"/>
    <property type="match status" value="1"/>
</dbReference>
<evidence type="ECO:0000256" key="1">
    <source>
        <dbReference type="ARBA" id="ARBA00004651"/>
    </source>
</evidence>
<dbReference type="InterPro" id="IPR011066">
    <property type="entry name" value="MscS_channel_C_sf"/>
</dbReference>
<comment type="similarity">
    <text evidence="2">Belongs to the MscS (TC 1.A.23) family.</text>
</comment>
<evidence type="ECO:0000256" key="6">
    <source>
        <dbReference type="ARBA" id="ARBA00023136"/>
    </source>
</evidence>
<accession>A0A291R033</accession>
<dbReference type="SUPFAM" id="SSF82689">
    <property type="entry name" value="Mechanosensitive channel protein MscS (YggB), C-terminal domain"/>
    <property type="match status" value="1"/>
</dbReference>
<dbReference type="SUPFAM" id="SSF82861">
    <property type="entry name" value="Mechanosensitive channel protein MscS (YggB), transmembrane region"/>
    <property type="match status" value="1"/>
</dbReference>
<evidence type="ECO:0000313" key="10">
    <source>
        <dbReference type="EMBL" id="ATL49521.1"/>
    </source>
</evidence>
<keyword evidence="3" id="KW-1003">Cell membrane</keyword>
<dbReference type="KEGG" id="cbae:COR50_21370"/>
<dbReference type="PANTHER" id="PTHR30221:SF1">
    <property type="entry name" value="SMALL-CONDUCTANCE MECHANOSENSITIVE CHANNEL"/>
    <property type="match status" value="1"/>
</dbReference>
<feature type="transmembrane region" description="Helical" evidence="7">
    <location>
        <begin position="58"/>
        <end position="84"/>
    </location>
</feature>
<dbReference type="InterPro" id="IPR023408">
    <property type="entry name" value="MscS_beta-dom_sf"/>
</dbReference>
<dbReference type="InterPro" id="IPR008910">
    <property type="entry name" value="MSC_TM_helix"/>
</dbReference>
<evidence type="ECO:0000256" key="7">
    <source>
        <dbReference type="SAM" id="Phobius"/>
    </source>
</evidence>
<dbReference type="InterPro" id="IPR049278">
    <property type="entry name" value="MS_channel_C"/>
</dbReference>
<gene>
    <name evidence="10" type="ORF">COR50_21370</name>
</gene>
<keyword evidence="11" id="KW-1185">Reference proteome</keyword>
<name>A0A291R033_9BACT</name>
<sequence length="270" mass="29270">MNVSNLQTYIDKLVLWAGEFTPRVIGAILTLVIGFWIIKKLNKMLQRILEKREADVSLQTFLGSLVSVGLKVLLIISAAGMIGFQTTSLIAVIGAAGLAIGLALQGSLANFAGGVLILMFKPFRVGEVVTVQGITGVVTEIQIFNTILSTGDGKIAILPNGAVANGNIINASRTGMLMANITVKVPFDEDFEKVKQVVIDELKQDDRILEDPPIQVFITSYEDNNMVISVRARTKTGDYWPVFFDANQNIRKALVAHDIKGPVTAKVMQA</sequence>
<evidence type="ECO:0000313" key="11">
    <source>
        <dbReference type="Proteomes" id="UP000220133"/>
    </source>
</evidence>
<dbReference type="PANTHER" id="PTHR30221">
    <property type="entry name" value="SMALL-CONDUCTANCE MECHANOSENSITIVE CHANNEL"/>
    <property type="match status" value="1"/>
</dbReference>
<evidence type="ECO:0000256" key="2">
    <source>
        <dbReference type="ARBA" id="ARBA00008017"/>
    </source>
</evidence>